<dbReference type="InterPro" id="IPR006047">
    <property type="entry name" value="GH13_cat_dom"/>
</dbReference>
<dbReference type="InterPro" id="IPR014756">
    <property type="entry name" value="Ig_E-set"/>
</dbReference>
<dbReference type="GO" id="GO:0004553">
    <property type="term" value="F:hydrolase activity, hydrolyzing O-glycosyl compounds"/>
    <property type="evidence" value="ECO:0007669"/>
    <property type="project" value="InterPro"/>
</dbReference>
<dbReference type="InterPro" id="IPR049117">
    <property type="entry name" value="pulA_all-beta"/>
</dbReference>
<evidence type="ECO:0000313" key="3">
    <source>
        <dbReference type="EMBL" id="GIO47315.1"/>
    </source>
</evidence>
<dbReference type="NCBIfam" id="TIGR02104">
    <property type="entry name" value="pulA_typeI"/>
    <property type="match status" value="1"/>
</dbReference>
<evidence type="ECO:0000256" key="1">
    <source>
        <dbReference type="ARBA" id="ARBA00008061"/>
    </source>
</evidence>
<dbReference type="InterPro" id="IPR013783">
    <property type="entry name" value="Ig-like_fold"/>
</dbReference>
<gene>
    <name evidence="3" type="ORF">J34TS1_20800</name>
</gene>
<name>A0A919YDX6_9BACL</name>
<dbReference type="SUPFAM" id="SSF51445">
    <property type="entry name" value="(Trans)glycosidases"/>
    <property type="match status" value="1"/>
</dbReference>
<organism evidence="3 4">
    <name type="scientific">Paenibacillus azoreducens</name>
    <dbReference type="NCBI Taxonomy" id="116718"/>
    <lineage>
        <taxon>Bacteria</taxon>
        <taxon>Bacillati</taxon>
        <taxon>Bacillota</taxon>
        <taxon>Bacilli</taxon>
        <taxon>Bacillales</taxon>
        <taxon>Paenibacillaceae</taxon>
        <taxon>Paenibacillus</taxon>
    </lineage>
</organism>
<dbReference type="CDD" id="cd02860">
    <property type="entry name" value="E_set_Pullulanase"/>
    <property type="match status" value="1"/>
</dbReference>
<feature type="domain" description="Glycosyl hydrolase family 13 catalytic" evidence="2">
    <location>
        <begin position="135"/>
        <end position="556"/>
    </location>
</feature>
<dbReference type="InterPro" id="IPR011840">
    <property type="entry name" value="PulA_typeI"/>
</dbReference>
<reference evidence="3 4" key="1">
    <citation type="submission" date="2021-03" db="EMBL/GenBank/DDBJ databases">
        <title>Antimicrobial resistance genes in bacteria isolated from Japanese honey, and their potential for conferring macrolide and lincosamide resistance in the American foulbrood pathogen Paenibacillus larvae.</title>
        <authorList>
            <person name="Okamoto M."/>
            <person name="Kumagai M."/>
            <person name="Kanamori H."/>
            <person name="Takamatsu D."/>
        </authorList>
    </citation>
    <scope>NUCLEOTIDE SEQUENCE [LARGE SCALE GENOMIC DNA]</scope>
    <source>
        <strain evidence="3 4">J34TS1</strain>
    </source>
</reference>
<dbReference type="Gene3D" id="2.60.40.1180">
    <property type="entry name" value="Golgi alpha-mannosidase II"/>
    <property type="match status" value="1"/>
</dbReference>
<dbReference type="Pfam" id="PF00128">
    <property type="entry name" value="Alpha-amylase"/>
    <property type="match status" value="1"/>
</dbReference>
<comment type="caution">
    <text evidence="3">The sequence shown here is derived from an EMBL/GenBank/DDBJ whole genome shotgun (WGS) entry which is preliminary data.</text>
</comment>
<dbReference type="EMBL" id="BORT01000007">
    <property type="protein sequence ID" value="GIO47315.1"/>
    <property type="molecule type" value="Genomic_DNA"/>
</dbReference>
<sequence length="652" mass="73926">MSVQKEHRVVVDYGEPAVTNGISVFDPEFDSHFAYEGDDLGVHYTPEATTFRLWAPTASEAKVLLYPDWTSTFAEEMEMKRDQGGTWTFHLEGDNKGIGYTYKVKVGEQWNEAVDPYAKAVGVNGDRGAIVDLAETNPDYWTDDKPSLESPVDAVIYELHLRDLSIHPSSGVSHPGEFIGLAEGGTKGPKNIPTGLDHIRSLGVTHVQLLPMFDYSTESVDESKLDIPQYNWGYDPKNYNVPEGSYSTDPYEPTVRIKELKQMIQTLHDQDLRVIMDVVYNHVYDWYLVNFNKLVPGYYFRYKEDGSLSNGSFCGNEFASERKMARKFIVDSVLHWVKEYHIDGFRFDLMGLMDVETLNEIRRRLDEVDPSILMIGEGWNMDTVLPEEKRACQINAARMPRIGHFNDGLRDAVKGSIFIYPDKGFISGASGFEQDVRMGVAGGIEYDSKLRQFAIEPVQNVNYVECHDNHTMWDKLVLSTEEATDEARRSMHRLGSAIVLTSQGIPFIHAGQEFMRTKNGEENSYKSPDEINWLDWERCAAHIGDVKYMQRLIQLRKEHPAFRLRTSAQIKKHLIFEEAPACCVAYTLRDHAGDDASKHLYVLYHAKAGDTTLKLPALGTWSVLFGEEQVEELQADQIKASGIGMIVLEVQS</sequence>
<dbReference type="Pfam" id="PF02922">
    <property type="entry name" value="CBM_48"/>
    <property type="match status" value="1"/>
</dbReference>
<dbReference type="Proteomes" id="UP000682811">
    <property type="component" value="Unassembled WGS sequence"/>
</dbReference>
<dbReference type="RefSeq" id="WP_212978188.1">
    <property type="nucleotide sequence ID" value="NZ_AP025343.1"/>
</dbReference>
<protein>
    <recommendedName>
        <fullName evidence="2">Glycosyl hydrolase family 13 catalytic domain-containing protein</fullName>
    </recommendedName>
</protein>
<comment type="similarity">
    <text evidence="1">Belongs to the glycosyl hydrolase 13 family.</text>
</comment>
<dbReference type="AlphaFoldDB" id="A0A919YDX6"/>
<dbReference type="Gene3D" id="2.60.40.10">
    <property type="entry name" value="Immunoglobulins"/>
    <property type="match status" value="1"/>
</dbReference>
<dbReference type="PANTHER" id="PTHR43002">
    <property type="entry name" value="GLYCOGEN DEBRANCHING ENZYME"/>
    <property type="match status" value="1"/>
</dbReference>
<dbReference type="InterPro" id="IPR004193">
    <property type="entry name" value="Glyco_hydro_13_N"/>
</dbReference>
<dbReference type="Pfam" id="PF21653">
    <property type="entry name" value="pulA_all-beta"/>
    <property type="match status" value="1"/>
</dbReference>
<evidence type="ECO:0000259" key="2">
    <source>
        <dbReference type="SMART" id="SM00642"/>
    </source>
</evidence>
<dbReference type="Gene3D" id="3.20.20.80">
    <property type="entry name" value="Glycosidases"/>
    <property type="match status" value="1"/>
</dbReference>
<dbReference type="GO" id="GO:0005975">
    <property type="term" value="P:carbohydrate metabolic process"/>
    <property type="evidence" value="ECO:0007669"/>
    <property type="project" value="InterPro"/>
</dbReference>
<dbReference type="InterPro" id="IPR013780">
    <property type="entry name" value="Glyco_hydro_b"/>
</dbReference>
<dbReference type="SUPFAM" id="SSF81296">
    <property type="entry name" value="E set domains"/>
    <property type="match status" value="1"/>
</dbReference>
<keyword evidence="4" id="KW-1185">Reference proteome</keyword>
<dbReference type="SMART" id="SM00642">
    <property type="entry name" value="Aamy"/>
    <property type="match status" value="1"/>
</dbReference>
<evidence type="ECO:0000313" key="4">
    <source>
        <dbReference type="Proteomes" id="UP000682811"/>
    </source>
</evidence>
<dbReference type="InterPro" id="IPR017853">
    <property type="entry name" value="GH"/>
</dbReference>
<proteinExistence type="inferred from homology"/>
<accession>A0A919YDX6</accession>
<dbReference type="CDD" id="cd11341">
    <property type="entry name" value="AmyAc_Pullulanase_LD-like"/>
    <property type="match status" value="1"/>
</dbReference>